<gene>
    <name evidence="2" type="ORF">J0S82_012239</name>
</gene>
<dbReference type="AlphaFoldDB" id="A0A8J6DVP0"/>
<organism evidence="2 3">
    <name type="scientific">Galemys pyrenaicus</name>
    <name type="common">Iberian desman</name>
    <name type="synonym">Pyrenean desman</name>
    <dbReference type="NCBI Taxonomy" id="202257"/>
    <lineage>
        <taxon>Eukaryota</taxon>
        <taxon>Metazoa</taxon>
        <taxon>Chordata</taxon>
        <taxon>Craniata</taxon>
        <taxon>Vertebrata</taxon>
        <taxon>Euteleostomi</taxon>
        <taxon>Mammalia</taxon>
        <taxon>Eutheria</taxon>
        <taxon>Laurasiatheria</taxon>
        <taxon>Eulipotyphla</taxon>
        <taxon>Talpidae</taxon>
        <taxon>Galemys</taxon>
    </lineage>
</organism>
<accession>A0A8J6DVP0</accession>
<protein>
    <submittedName>
        <fullName evidence="2">Uncharacterized protein</fullName>
    </submittedName>
</protein>
<evidence type="ECO:0000313" key="3">
    <source>
        <dbReference type="Proteomes" id="UP000700334"/>
    </source>
</evidence>
<keyword evidence="3" id="KW-1185">Reference proteome</keyword>
<proteinExistence type="predicted"/>
<feature type="region of interest" description="Disordered" evidence="1">
    <location>
        <begin position="47"/>
        <end position="92"/>
    </location>
</feature>
<dbReference type="EMBL" id="JAGFMF010011406">
    <property type="protein sequence ID" value="KAG8523627.1"/>
    <property type="molecule type" value="Genomic_DNA"/>
</dbReference>
<dbReference type="Proteomes" id="UP000700334">
    <property type="component" value="Unassembled WGS sequence"/>
</dbReference>
<name>A0A8J6DVP0_GALPY</name>
<comment type="caution">
    <text evidence="2">The sequence shown here is derived from an EMBL/GenBank/DDBJ whole genome shotgun (WGS) entry which is preliminary data.</text>
</comment>
<feature type="compositionally biased region" description="Polar residues" evidence="1">
    <location>
        <begin position="74"/>
        <end position="86"/>
    </location>
</feature>
<feature type="non-terminal residue" evidence="2">
    <location>
        <position position="1"/>
    </location>
</feature>
<reference evidence="2" key="1">
    <citation type="journal article" date="2021" name="Evol. Appl.">
        <title>The genome of the Pyrenean desman and the effects of bottlenecks and inbreeding on the genomic landscape of an endangered species.</title>
        <authorList>
            <person name="Escoda L."/>
            <person name="Castresana J."/>
        </authorList>
    </citation>
    <scope>NUCLEOTIDE SEQUENCE</scope>
    <source>
        <strain evidence="2">IBE-C5619</strain>
    </source>
</reference>
<evidence type="ECO:0000313" key="2">
    <source>
        <dbReference type="EMBL" id="KAG8523627.1"/>
    </source>
</evidence>
<sequence>MLVVHVPHHGMNFSRYLSHPGKVGQLSSLLTEGLGQRAVTGECCTTKTGNVPAADMVQSDYLPQHSGEGRAPGSLSSPGPNLQQKNWGEDPG</sequence>
<evidence type="ECO:0000256" key="1">
    <source>
        <dbReference type="SAM" id="MobiDB-lite"/>
    </source>
</evidence>